<feature type="transmembrane region" description="Helical" evidence="1">
    <location>
        <begin position="81"/>
        <end position="97"/>
    </location>
</feature>
<dbReference type="InterPro" id="IPR009936">
    <property type="entry name" value="DUF1468"/>
</dbReference>
<name>A0ABT8D853_9RHOB</name>
<sequence length="159" mass="17019">MSTSPVSRRPDWAALGVAVFLAAVAIVILMDMTRLSSAAGYSQVGPATVPRWIAYVLLLLAALTGYNAFKGTAQAEKIQSPAAVGWIVLGLVLQIVLLKTAGFTIATGLMFACVARAFDEKRWHLSLPVGFGLSFFVFAVFSQLLSLTLPAGWLENLIF</sequence>
<feature type="transmembrane region" description="Helical" evidence="1">
    <location>
        <begin position="103"/>
        <end position="119"/>
    </location>
</feature>
<feature type="transmembrane region" description="Helical" evidence="1">
    <location>
        <begin position="12"/>
        <end position="32"/>
    </location>
</feature>
<keyword evidence="1" id="KW-1133">Transmembrane helix</keyword>
<dbReference type="RefSeq" id="WP_377683157.1">
    <property type="nucleotide sequence ID" value="NZ_JBHMDZ010000001.1"/>
</dbReference>
<gene>
    <name evidence="3" type="ORF">QWZ10_14700</name>
</gene>
<evidence type="ECO:0000313" key="4">
    <source>
        <dbReference type="Proteomes" id="UP001243846"/>
    </source>
</evidence>
<evidence type="ECO:0000256" key="1">
    <source>
        <dbReference type="SAM" id="Phobius"/>
    </source>
</evidence>
<comment type="caution">
    <text evidence="3">The sequence shown here is derived from an EMBL/GenBank/DDBJ whole genome shotgun (WGS) entry which is preliminary data.</text>
</comment>
<evidence type="ECO:0000313" key="3">
    <source>
        <dbReference type="EMBL" id="MDN3712680.1"/>
    </source>
</evidence>
<feature type="domain" description="DUF1468" evidence="2">
    <location>
        <begin position="17"/>
        <end position="150"/>
    </location>
</feature>
<keyword evidence="1" id="KW-0812">Transmembrane</keyword>
<proteinExistence type="predicted"/>
<protein>
    <submittedName>
        <fullName evidence="3">Tripartite tricarboxylate transporter TctB family protein</fullName>
    </submittedName>
</protein>
<evidence type="ECO:0000259" key="2">
    <source>
        <dbReference type="Pfam" id="PF07331"/>
    </source>
</evidence>
<keyword evidence="1" id="KW-0472">Membrane</keyword>
<keyword evidence="4" id="KW-1185">Reference proteome</keyword>
<feature type="transmembrane region" description="Helical" evidence="1">
    <location>
        <begin position="131"/>
        <end position="153"/>
    </location>
</feature>
<organism evidence="3 4">
    <name type="scientific">Paracoccus cavernae</name>
    <dbReference type="NCBI Taxonomy" id="1571207"/>
    <lineage>
        <taxon>Bacteria</taxon>
        <taxon>Pseudomonadati</taxon>
        <taxon>Pseudomonadota</taxon>
        <taxon>Alphaproteobacteria</taxon>
        <taxon>Rhodobacterales</taxon>
        <taxon>Paracoccaceae</taxon>
        <taxon>Paracoccus</taxon>
    </lineage>
</organism>
<dbReference type="EMBL" id="JAUFRC010000001">
    <property type="protein sequence ID" value="MDN3712680.1"/>
    <property type="molecule type" value="Genomic_DNA"/>
</dbReference>
<dbReference type="Proteomes" id="UP001243846">
    <property type="component" value="Unassembled WGS sequence"/>
</dbReference>
<reference evidence="4" key="1">
    <citation type="journal article" date="2019" name="Int. J. Syst. Evol. Microbiol.">
        <title>The Global Catalogue of Microorganisms (GCM) 10K type strain sequencing project: providing services to taxonomists for standard genome sequencing and annotation.</title>
        <authorList>
            <consortium name="The Broad Institute Genomics Platform"/>
            <consortium name="The Broad Institute Genome Sequencing Center for Infectious Disease"/>
            <person name="Wu L."/>
            <person name="Ma J."/>
        </authorList>
    </citation>
    <scope>NUCLEOTIDE SEQUENCE [LARGE SCALE GENOMIC DNA]</scope>
    <source>
        <strain evidence="4">CECT 8482</strain>
    </source>
</reference>
<dbReference type="Pfam" id="PF07331">
    <property type="entry name" value="TctB"/>
    <property type="match status" value="1"/>
</dbReference>
<accession>A0ABT8D853</accession>
<feature type="transmembrane region" description="Helical" evidence="1">
    <location>
        <begin position="52"/>
        <end position="69"/>
    </location>
</feature>